<keyword evidence="3" id="KW-1185">Reference proteome</keyword>
<dbReference type="Gene3D" id="3.40.50.720">
    <property type="entry name" value="NAD(P)-binding Rossmann-like Domain"/>
    <property type="match status" value="1"/>
</dbReference>
<dbReference type="InterPro" id="IPR036291">
    <property type="entry name" value="NAD(P)-bd_dom_sf"/>
</dbReference>
<sequence>MPAPPPTVIIGAKGFIGSALWQAYHQRSPLHRGTTRTGDGDALLAYDLVQTPPDHLDQLGDTVREAVLMAAISRVNVCENDPEGSHRVNVTGIERCVRWLWQRGIRPIFISTDYVFDGRKGNYREDDPTHPITAYGRQKRAAEEAVLAITGGAATVLRLSKIYAAVAGDGSLLDEMVATLARGQSIRAAVDQIFCPLYIGDLISVIQTLQTSGVTGIVHVCGDQPISRHQLAQQVTARFGADPGLVEPISLDDLQAGPVRPKNTSMCNTFLRRFYHAPFTPATTIVDQLAATYRAHS</sequence>
<comment type="caution">
    <text evidence="2">The sequence shown here is derived from an EMBL/GenBank/DDBJ whole genome shotgun (WGS) entry which is preliminary data.</text>
</comment>
<dbReference type="InterPro" id="IPR029903">
    <property type="entry name" value="RmlD-like-bd"/>
</dbReference>
<evidence type="ECO:0000313" key="3">
    <source>
        <dbReference type="Proteomes" id="UP000664417"/>
    </source>
</evidence>
<dbReference type="EMBL" id="JAFREP010000004">
    <property type="protein sequence ID" value="MBO1318008.1"/>
    <property type="molecule type" value="Genomic_DNA"/>
</dbReference>
<protein>
    <submittedName>
        <fullName evidence="2">SDR family oxidoreductase</fullName>
    </submittedName>
</protein>
<dbReference type="Proteomes" id="UP000664417">
    <property type="component" value="Unassembled WGS sequence"/>
</dbReference>
<dbReference type="Pfam" id="PF04321">
    <property type="entry name" value="RmlD_sub_bind"/>
    <property type="match status" value="1"/>
</dbReference>
<dbReference type="CDD" id="cd05254">
    <property type="entry name" value="dTDP_HR_like_SDR_e"/>
    <property type="match status" value="1"/>
</dbReference>
<dbReference type="AlphaFoldDB" id="A0A8J7QG64"/>
<dbReference type="SUPFAM" id="SSF51735">
    <property type="entry name" value="NAD(P)-binding Rossmann-fold domains"/>
    <property type="match status" value="1"/>
</dbReference>
<dbReference type="PANTHER" id="PTHR43242">
    <property type="entry name" value="NAD(P)-BINDING ROSSMANN-FOLD SUPERFAMILY PROTEIN"/>
    <property type="match status" value="1"/>
</dbReference>
<accession>A0A8J7QG64</accession>
<feature type="domain" description="RmlD-like substrate binding" evidence="1">
    <location>
        <begin position="8"/>
        <end position="288"/>
    </location>
</feature>
<organism evidence="2 3">
    <name type="scientific">Acanthopleuribacter pedis</name>
    <dbReference type="NCBI Taxonomy" id="442870"/>
    <lineage>
        <taxon>Bacteria</taxon>
        <taxon>Pseudomonadati</taxon>
        <taxon>Acidobacteriota</taxon>
        <taxon>Holophagae</taxon>
        <taxon>Acanthopleuribacterales</taxon>
        <taxon>Acanthopleuribacteraceae</taxon>
        <taxon>Acanthopleuribacter</taxon>
    </lineage>
</organism>
<reference evidence="2" key="1">
    <citation type="submission" date="2021-03" db="EMBL/GenBank/DDBJ databases">
        <authorList>
            <person name="Wang G."/>
        </authorList>
    </citation>
    <scope>NUCLEOTIDE SEQUENCE</scope>
    <source>
        <strain evidence="2">KCTC 12899</strain>
    </source>
</reference>
<dbReference type="PANTHER" id="PTHR43242:SF1">
    <property type="entry name" value="NAD(P)-BINDING ROSSMANN-FOLD SUPERFAMILY PROTEIN"/>
    <property type="match status" value="1"/>
</dbReference>
<name>A0A8J7QG64_9BACT</name>
<gene>
    <name evidence="2" type="ORF">J3U88_06000</name>
</gene>
<proteinExistence type="predicted"/>
<dbReference type="RefSeq" id="WP_207857561.1">
    <property type="nucleotide sequence ID" value="NZ_JAFREP010000004.1"/>
</dbReference>
<evidence type="ECO:0000259" key="1">
    <source>
        <dbReference type="Pfam" id="PF04321"/>
    </source>
</evidence>
<evidence type="ECO:0000313" key="2">
    <source>
        <dbReference type="EMBL" id="MBO1318008.1"/>
    </source>
</evidence>